<feature type="domain" description="FAD/NAD(P)-binding" evidence="7">
    <location>
        <begin position="12"/>
        <end position="333"/>
    </location>
</feature>
<keyword evidence="4" id="KW-0274">FAD</keyword>
<evidence type="ECO:0000313" key="8">
    <source>
        <dbReference type="EMBL" id="MBE1874127.1"/>
    </source>
</evidence>
<dbReference type="InterPro" id="IPR001100">
    <property type="entry name" value="Pyr_nuc-diS_OxRdtase"/>
</dbReference>
<dbReference type="SUPFAM" id="SSF51905">
    <property type="entry name" value="FAD/NAD(P)-binding domain"/>
    <property type="match status" value="1"/>
</dbReference>
<dbReference type="PANTHER" id="PTHR22912:SF151">
    <property type="entry name" value="DIHYDROLIPOYL DEHYDROGENASE, MITOCHONDRIAL"/>
    <property type="match status" value="1"/>
</dbReference>
<dbReference type="InterPro" id="IPR004099">
    <property type="entry name" value="Pyr_nucl-diS_OxRdtase_dimer"/>
</dbReference>
<dbReference type="InterPro" id="IPR050151">
    <property type="entry name" value="Class-I_Pyr_Nuc-Dis_Oxidored"/>
</dbReference>
<evidence type="ECO:0000256" key="2">
    <source>
        <dbReference type="ARBA" id="ARBA00007532"/>
    </source>
</evidence>
<dbReference type="InterPro" id="IPR036188">
    <property type="entry name" value="FAD/NAD-bd_sf"/>
</dbReference>
<dbReference type="Gene3D" id="3.30.390.30">
    <property type="match status" value="1"/>
</dbReference>
<dbReference type="InterPro" id="IPR023753">
    <property type="entry name" value="FAD/NAD-binding_dom"/>
</dbReference>
<evidence type="ECO:0000256" key="4">
    <source>
        <dbReference type="ARBA" id="ARBA00022827"/>
    </source>
</evidence>
<evidence type="ECO:0000259" key="7">
    <source>
        <dbReference type="Pfam" id="PF07992"/>
    </source>
</evidence>
<keyword evidence="3" id="KW-0285">Flavoprotein</keyword>
<dbReference type="Gene3D" id="3.50.50.60">
    <property type="entry name" value="FAD/NAD(P)-binding domain"/>
    <property type="match status" value="2"/>
</dbReference>
<organism evidence="8 9">
    <name type="scientific">Myceligenerans pegani</name>
    <dbReference type="NCBI Taxonomy" id="2776917"/>
    <lineage>
        <taxon>Bacteria</taxon>
        <taxon>Bacillati</taxon>
        <taxon>Actinomycetota</taxon>
        <taxon>Actinomycetes</taxon>
        <taxon>Micrococcales</taxon>
        <taxon>Promicromonosporaceae</taxon>
        <taxon>Myceligenerans</taxon>
    </lineage>
</organism>
<dbReference type="SUPFAM" id="SSF55424">
    <property type="entry name" value="FAD/NAD-linked reductases, dimerisation (C-terminal) domain"/>
    <property type="match status" value="1"/>
</dbReference>
<protein>
    <submittedName>
        <fullName evidence="8">NAD(P)/FAD-dependent oxidoreductase</fullName>
    </submittedName>
</protein>
<reference evidence="8 9" key="1">
    <citation type="submission" date="2020-10" db="EMBL/GenBank/DDBJ databases">
        <title>Myceligenerans pegani sp. nov., an endophytic actinomycete isolated from Peganum harmala L. in Xinjiang, China.</title>
        <authorList>
            <person name="Xin L."/>
        </authorList>
    </citation>
    <scope>NUCLEOTIDE SEQUENCE [LARGE SCALE GENOMIC DNA]</scope>
    <source>
        <strain evidence="8 9">TRM65318</strain>
    </source>
</reference>
<feature type="domain" description="Pyridine nucleotide-disulphide oxidoreductase dimerisation" evidence="6">
    <location>
        <begin position="376"/>
        <end position="482"/>
    </location>
</feature>
<dbReference type="EMBL" id="JADAQT010000009">
    <property type="protein sequence ID" value="MBE1874127.1"/>
    <property type="molecule type" value="Genomic_DNA"/>
</dbReference>
<comment type="cofactor">
    <cofactor evidence="1">
        <name>FAD</name>
        <dbReference type="ChEBI" id="CHEBI:57692"/>
    </cofactor>
</comment>
<accession>A0ABR9MRW5</accession>
<gene>
    <name evidence="8" type="ORF">IHE71_00150</name>
</gene>
<evidence type="ECO:0000256" key="1">
    <source>
        <dbReference type="ARBA" id="ARBA00001974"/>
    </source>
</evidence>
<dbReference type="PANTHER" id="PTHR22912">
    <property type="entry name" value="DISULFIDE OXIDOREDUCTASE"/>
    <property type="match status" value="1"/>
</dbReference>
<evidence type="ECO:0000256" key="5">
    <source>
        <dbReference type="ARBA" id="ARBA00023027"/>
    </source>
</evidence>
<evidence type="ECO:0000313" key="9">
    <source>
        <dbReference type="Proteomes" id="UP000625527"/>
    </source>
</evidence>
<comment type="caution">
    <text evidence="8">The sequence shown here is derived from an EMBL/GenBank/DDBJ whole genome shotgun (WGS) entry which is preliminary data.</text>
</comment>
<evidence type="ECO:0000259" key="6">
    <source>
        <dbReference type="Pfam" id="PF02852"/>
    </source>
</evidence>
<dbReference type="Pfam" id="PF07992">
    <property type="entry name" value="Pyr_redox_2"/>
    <property type="match status" value="1"/>
</dbReference>
<dbReference type="InterPro" id="IPR016156">
    <property type="entry name" value="FAD/NAD-linked_Rdtase_dimer_sf"/>
</dbReference>
<dbReference type="Pfam" id="PF02852">
    <property type="entry name" value="Pyr_redox_dim"/>
    <property type="match status" value="1"/>
</dbReference>
<keyword evidence="5" id="KW-0520">NAD</keyword>
<sequence length="493" mass="51121">MVEHAETTENTFDVVVIGAGPVGENVAGGAVKGGLTVAIVESELVGGECSYWACMPTKALLRDAAALRAVRALPGAAAAVTGGLDTAAVLARRDAFASHWHDDGQVAWLESAGITLLRGVGRISAARTVQVTDPGGNTTVLRARHAVVVATGSSARLPEIPGLAGAAPWTSREAAAAQAVPGRLAIIGGGVVGTEMATAYAALGSRVTMIAREGLLPMVEPFASDLVAGTLKARGVTLHLRTEPEVVRRDENGTVHVTLADGTTLDADEVLVATGRKPNTDDLGLERLGLIPGDWLHVDDSLRVDQLPPVVDGDGTPAENGWLYAAGDVNHRALLTHQGKYQARILGDAIAARAHGTPLDAEPWGRHAATADDHAVPQVIFTDPEIAAVGHTAASAVAAGLRIRVVEHDLGAVAGASLHADGYTGRASMIVDEDRKVIVGFTVAGPDVAELLHPATIAVAAEVPIDRLWHAVPAYPTISEIWLRLLETYGRDT</sequence>
<dbReference type="Proteomes" id="UP000625527">
    <property type="component" value="Unassembled WGS sequence"/>
</dbReference>
<dbReference type="PRINTS" id="PR00368">
    <property type="entry name" value="FADPNR"/>
</dbReference>
<comment type="similarity">
    <text evidence="2">Belongs to the class-I pyridine nucleotide-disulfide oxidoreductase family.</text>
</comment>
<dbReference type="PRINTS" id="PR00411">
    <property type="entry name" value="PNDRDTASEI"/>
</dbReference>
<dbReference type="PIRSF" id="PIRSF000350">
    <property type="entry name" value="Mercury_reductase_MerA"/>
    <property type="match status" value="1"/>
</dbReference>
<evidence type="ECO:0000256" key="3">
    <source>
        <dbReference type="ARBA" id="ARBA00022630"/>
    </source>
</evidence>
<name>A0ABR9MRW5_9MICO</name>
<keyword evidence="9" id="KW-1185">Reference proteome</keyword>
<proteinExistence type="inferred from homology"/>